<evidence type="ECO:0000256" key="2">
    <source>
        <dbReference type="SAM" id="Phobius"/>
    </source>
</evidence>
<protein>
    <submittedName>
        <fullName evidence="4">Glycosyltransferase family 4 protein</fullName>
    </submittedName>
</protein>
<accession>A0A931SBX4</accession>
<dbReference type="GO" id="GO:0016757">
    <property type="term" value="F:glycosyltransferase activity"/>
    <property type="evidence" value="ECO:0007669"/>
    <property type="project" value="InterPro"/>
</dbReference>
<dbReference type="SUPFAM" id="SSF53756">
    <property type="entry name" value="UDP-Glycosyltransferase/glycogen phosphorylase"/>
    <property type="match status" value="1"/>
</dbReference>
<comment type="caution">
    <text evidence="4">The sequence shown here is derived from an EMBL/GenBank/DDBJ whole genome shotgun (WGS) entry which is preliminary data.</text>
</comment>
<dbReference type="PANTHER" id="PTHR46401:SF2">
    <property type="entry name" value="GLYCOSYLTRANSFERASE WBBK-RELATED"/>
    <property type="match status" value="1"/>
</dbReference>
<dbReference type="Proteomes" id="UP000724148">
    <property type="component" value="Unassembled WGS sequence"/>
</dbReference>
<dbReference type="CDD" id="cd03801">
    <property type="entry name" value="GT4_PimA-like"/>
    <property type="match status" value="1"/>
</dbReference>
<dbReference type="PANTHER" id="PTHR46401">
    <property type="entry name" value="GLYCOSYLTRANSFERASE WBBK-RELATED"/>
    <property type="match status" value="1"/>
</dbReference>
<dbReference type="EMBL" id="JACOZA010000077">
    <property type="protein sequence ID" value="MBI2097080.1"/>
    <property type="molecule type" value="Genomic_DNA"/>
</dbReference>
<reference evidence="4" key="1">
    <citation type="submission" date="2020-07" db="EMBL/GenBank/DDBJ databases">
        <title>Huge and variable diversity of episymbiotic CPR bacteria and DPANN archaea in groundwater ecosystems.</title>
        <authorList>
            <person name="He C.Y."/>
            <person name="Keren R."/>
            <person name="Whittaker M."/>
            <person name="Farag I.F."/>
            <person name="Doudna J."/>
            <person name="Cate J.H.D."/>
            <person name="Banfield J.F."/>
        </authorList>
    </citation>
    <scope>NUCLEOTIDE SEQUENCE</scope>
    <source>
        <strain evidence="4">NC_groundwater_193_Ag_S-0.1um_51_7</strain>
    </source>
</reference>
<feature type="domain" description="Glycosyl transferase family 1" evidence="3">
    <location>
        <begin position="185"/>
        <end position="349"/>
    </location>
</feature>
<evidence type="ECO:0000259" key="3">
    <source>
        <dbReference type="Pfam" id="PF00534"/>
    </source>
</evidence>
<keyword evidence="2" id="KW-0812">Transmembrane</keyword>
<dbReference type="AlphaFoldDB" id="A0A931SBX4"/>
<evidence type="ECO:0000313" key="5">
    <source>
        <dbReference type="Proteomes" id="UP000724148"/>
    </source>
</evidence>
<keyword evidence="1" id="KW-0808">Transferase</keyword>
<proteinExistence type="predicted"/>
<sequence length="382" mass="44346">MKLIYISPLRYPSEKAGSLFSMKSCEAFAAEGLEVELWAPRRFNKLYREDPFLYHGVKKNFRIVRLPVIDLTPWMPSYFIMAASLAISVFCYALWRRMGGALYYSHEEFALFLLTFISKRTVYEIHDFPPQRFFYRWLLRRVYAIVATNNWKKNKLIELFHYTPERILAVLNAVNVNQFAVSISREEARVKLKLPLDEKIALYTGHLYAWKGADTLLEASQLLPAGCMVYFVGGTDNDVEEFKIKNGKLKMKNNVVIVGHRPHEEIPFWLKAADVLVLPNTAKEDISKYYTSPMKLFEYMAAERPIVASDLPSVREVADETMVWFFQPDVAESLAKTIQQVIENSDAALRTQAAFAAVKQYKWEKRARRIVQFFSQLDEKLS</sequence>
<evidence type="ECO:0000313" key="4">
    <source>
        <dbReference type="EMBL" id="MBI2097080.1"/>
    </source>
</evidence>
<keyword evidence="2" id="KW-1133">Transmembrane helix</keyword>
<dbReference type="Gene3D" id="3.40.50.2000">
    <property type="entry name" value="Glycogen Phosphorylase B"/>
    <property type="match status" value="2"/>
</dbReference>
<organism evidence="4 5">
    <name type="scientific">Candidatus Sungiibacteriota bacterium</name>
    <dbReference type="NCBI Taxonomy" id="2750080"/>
    <lineage>
        <taxon>Bacteria</taxon>
        <taxon>Candidatus Sungiibacteriota</taxon>
    </lineage>
</organism>
<dbReference type="Pfam" id="PF00534">
    <property type="entry name" value="Glycos_transf_1"/>
    <property type="match status" value="1"/>
</dbReference>
<evidence type="ECO:0000256" key="1">
    <source>
        <dbReference type="ARBA" id="ARBA00022679"/>
    </source>
</evidence>
<feature type="transmembrane region" description="Helical" evidence="2">
    <location>
        <begin position="75"/>
        <end position="95"/>
    </location>
</feature>
<name>A0A931SBX4_9BACT</name>
<gene>
    <name evidence="4" type="ORF">HYT40_02955</name>
</gene>
<dbReference type="InterPro" id="IPR001296">
    <property type="entry name" value="Glyco_trans_1"/>
</dbReference>
<keyword evidence="2" id="KW-0472">Membrane</keyword>